<dbReference type="InterPro" id="IPR058581">
    <property type="entry name" value="TM_HPP"/>
</dbReference>
<dbReference type="InterPro" id="IPR000644">
    <property type="entry name" value="CBS_dom"/>
</dbReference>
<keyword evidence="2" id="KW-0472">Membrane</keyword>
<dbReference type="Pfam" id="PF04982">
    <property type="entry name" value="TM_HPP"/>
    <property type="match status" value="1"/>
</dbReference>
<dbReference type="Pfam" id="PF00571">
    <property type="entry name" value="CBS"/>
    <property type="match status" value="2"/>
</dbReference>
<dbReference type="SMART" id="SM00116">
    <property type="entry name" value="CBS"/>
    <property type="match status" value="2"/>
</dbReference>
<accession>A0A8J7CUJ6</accession>
<gene>
    <name evidence="4" type="ORF">ICN82_05140</name>
</gene>
<evidence type="ECO:0000256" key="1">
    <source>
        <dbReference type="PROSITE-ProRule" id="PRU00703"/>
    </source>
</evidence>
<feature type="domain" description="CBS" evidence="3">
    <location>
        <begin position="242"/>
        <end position="298"/>
    </location>
</feature>
<organism evidence="4 5">
    <name type="scientific">Mangrovicoccus algicola</name>
    <dbReference type="NCBI Taxonomy" id="2771008"/>
    <lineage>
        <taxon>Bacteria</taxon>
        <taxon>Pseudomonadati</taxon>
        <taxon>Pseudomonadota</taxon>
        <taxon>Alphaproteobacteria</taxon>
        <taxon>Rhodobacterales</taxon>
        <taxon>Paracoccaceae</taxon>
        <taxon>Mangrovicoccus</taxon>
    </lineage>
</organism>
<dbReference type="CDD" id="cd04600">
    <property type="entry name" value="CBS_pair_HPP_assoc"/>
    <property type="match status" value="1"/>
</dbReference>
<dbReference type="InterPro" id="IPR046342">
    <property type="entry name" value="CBS_dom_sf"/>
</dbReference>
<dbReference type="PROSITE" id="PS51371">
    <property type="entry name" value="CBS"/>
    <property type="match status" value="2"/>
</dbReference>
<sequence length="385" mass="38769">MPPFLRALGPAVPQARPAEALRAGTGALAGLAVAGLAGQALAPVAGPGIGLSLIAPFGASSVLLFAAPSSPLAQPWPAVMGNTLAALVGVAVCLLAGDPVLRVALAVGLAIAVMLLCRAVHPPAGAVAMTAALDPGMVERLGFGFALAPVATGTVLLVGLAMIHARLTGRHYPMRGLAPAAGAPGPAPAGSAGLSGAELESILTRYRQSLNLGTGDLARLIGAAELQTAAHRGGVASVADIMSRDLVTVSPDTPLAEVVALFRRHRFASLPVTGPGGRFFGVIFQIHLIERAQEDAFRGGRGFAAAMRRLTDRRRSLAAADVMSVAGPRAVAATPVAALLPMMADAAVDAVPVLERGRLIGIATRSDIIRALARQSLAAGAAPRD</sequence>
<evidence type="ECO:0000259" key="3">
    <source>
        <dbReference type="PROSITE" id="PS51371"/>
    </source>
</evidence>
<feature type="transmembrane region" description="Helical" evidence="2">
    <location>
        <begin position="20"/>
        <end position="42"/>
    </location>
</feature>
<name>A0A8J7CUJ6_9RHOB</name>
<reference evidence="4" key="1">
    <citation type="submission" date="2020-09" db="EMBL/GenBank/DDBJ databases">
        <title>A novel bacterium of genus Mangrovicoccus, isolated from South China Sea.</title>
        <authorList>
            <person name="Huang H."/>
            <person name="Mo K."/>
            <person name="Hu Y."/>
        </authorList>
    </citation>
    <scope>NUCLEOTIDE SEQUENCE</scope>
    <source>
        <strain evidence="4">HB182678</strain>
    </source>
</reference>
<keyword evidence="1" id="KW-0129">CBS domain</keyword>
<feature type="transmembrane region" description="Helical" evidence="2">
    <location>
        <begin position="49"/>
        <end position="67"/>
    </location>
</feature>
<dbReference type="AlphaFoldDB" id="A0A8J7CUJ6"/>
<dbReference type="Proteomes" id="UP000609121">
    <property type="component" value="Unassembled WGS sequence"/>
</dbReference>
<proteinExistence type="predicted"/>
<keyword evidence="2" id="KW-1133">Transmembrane helix</keyword>
<dbReference type="EMBL" id="JACVXA010000010">
    <property type="protein sequence ID" value="MBE3637589.1"/>
    <property type="molecule type" value="Genomic_DNA"/>
</dbReference>
<evidence type="ECO:0000313" key="4">
    <source>
        <dbReference type="EMBL" id="MBE3637589.1"/>
    </source>
</evidence>
<feature type="domain" description="CBS" evidence="3">
    <location>
        <begin position="323"/>
        <end position="379"/>
    </location>
</feature>
<dbReference type="RefSeq" id="WP_193180393.1">
    <property type="nucleotide sequence ID" value="NZ_JACVXA010000010.1"/>
</dbReference>
<feature type="transmembrane region" description="Helical" evidence="2">
    <location>
        <begin position="103"/>
        <end position="121"/>
    </location>
</feature>
<evidence type="ECO:0000256" key="2">
    <source>
        <dbReference type="SAM" id="Phobius"/>
    </source>
</evidence>
<dbReference type="SUPFAM" id="SSF54631">
    <property type="entry name" value="CBS-domain pair"/>
    <property type="match status" value="1"/>
</dbReference>
<comment type="caution">
    <text evidence="4">The sequence shown here is derived from an EMBL/GenBank/DDBJ whole genome shotgun (WGS) entry which is preliminary data.</text>
</comment>
<feature type="transmembrane region" description="Helical" evidence="2">
    <location>
        <begin position="141"/>
        <end position="165"/>
    </location>
</feature>
<dbReference type="PANTHER" id="PTHR33741">
    <property type="entry name" value="TRANSMEMBRANE PROTEIN DDB_G0269096-RELATED"/>
    <property type="match status" value="1"/>
</dbReference>
<feature type="transmembrane region" description="Helical" evidence="2">
    <location>
        <begin position="79"/>
        <end position="96"/>
    </location>
</feature>
<evidence type="ECO:0000313" key="5">
    <source>
        <dbReference type="Proteomes" id="UP000609121"/>
    </source>
</evidence>
<protein>
    <submittedName>
        <fullName evidence="4">HPP family protein</fullName>
    </submittedName>
</protein>
<dbReference type="Gene3D" id="3.10.580.10">
    <property type="entry name" value="CBS-domain"/>
    <property type="match status" value="1"/>
</dbReference>
<keyword evidence="5" id="KW-1185">Reference proteome</keyword>
<keyword evidence="2" id="KW-0812">Transmembrane</keyword>
<dbReference type="PANTHER" id="PTHR33741:SF5">
    <property type="entry name" value="TRANSMEMBRANE PROTEIN DDB_G0269096-RELATED"/>
    <property type="match status" value="1"/>
</dbReference>
<dbReference type="InterPro" id="IPR007065">
    <property type="entry name" value="HPP"/>
</dbReference>